<dbReference type="AlphaFoldDB" id="A0A6N2CA72"/>
<dbReference type="EMBL" id="RXGB01000480">
    <property type="protein sequence ID" value="TMX03168.1"/>
    <property type="molecule type" value="Genomic_DNA"/>
</dbReference>
<comment type="caution">
    <text evidence="1">The sequence shown here is derived from an EMBL/GenBank/DDBJ whole genome shotgun (WGS) entry which is preliminary data.</text>
</comment>
<name>A0A6N2CA72_SOLCI</name>
<proteinExistence type="predicted"/>
<gene>
    <name evidence="1" type="ORF">EJD97_017896</name>
</gene>
<accession>A0A6N2CA72</accession>
<sequence length="126" mass="14586">MTDEETRAVFLTLTQAMTSQANAVTSQVQAMATQMNREVGPRVPQYANNMASHLRDFTRLNPPMLFRSKSDEDPQYFLDEIYKIIYAVGVTSIEKAKLAAYQLKDVAQTWYVQWRDNGKYLKKYHP</sequence>
<protein>
    <submittedName>
        <fullName evidence="1">Uncharacterized protein</fullName>
    </submittedName>
</protein>
<reference evidence="1" key="1">
    <citation type="submission" date="2019-05" db="EMBL/GenBank/DDBJ databases">
        <title>The de novo reference genome and transcriptome assemblies of the wild tomato species Solanum chilense.</title>
        <authorList>
            <person name="Stam R."/>
            <person name="Nosenko T."/>
            <person name="Hoerger A.C."/>
            <person name="Stephan W."/>
            <person name="Seidel M.A."/>
            <person name="Kuhn J.M.M."/>
            <person name="Haberer G."/>
            <person name="Tellier A."/>
        </authorList>
    </citation>
    <scope>NUCLEOTIDE SEQUENCE</scope>
    <source>
        <tissue evidence="1">Mature leaves</tissue>
    </source>
</reference>
<organism evidence="1">
    <name type="scientific">Solanum chilense</name>
    <name type="common">Tomato</name>
    <name type="synonym">Lycopersicon chilense</name>
    <dbReference type="NCBI Taxonomy" id="4083"/>
    <lineage>
        <taxon>Eukaryota</taxon>
        <taxon>Viridiplantae</taxon>
        <taxon>Streptophyta</taxon>
        <taxon>Embryophyta</taxon>
        <taxon>Tracheophyta</taxon>
        <taxon>Spermatophyta</taxon>
        <taxon>Magnoliopsida</taxon>
        <taxon>eudicotyledons</taxon>
        <taxon>Gunneridae</taxon>
        <taxon>Pentapetalae</taxon>
        <taxon>asterids</taxon>
        <taxon>lamiids</taxon>
        <taxon>Solanales</taxon>
        <taxon>Solanaceae</taxon>
        <taxon>Solanoideae</taxon>
        <taxon>Solaneae</taxon>
        <taxon>Solanum</taxon>
        <taxon>Solanum subgen. Lycopersicon</taxon>
    </lineage>
</organism>
<evidence type="ECO:0000313" key="1">
    <source>
        <dbReference type="EMBL" id="TMX03168.1"/>
    </source>
</evidence>